<reference evidence="10 11" key="1">
    <citation type="submission" date="2021-05" db="EMBL/GenBank/DDBJ databases">
        <title>The draft genome of Geobacter pelophilus DSM 12255.</title>
        <authorList>
            <person name="Xu Z."/>
            <person name="Masuda Y."/>
            <person name="Itoh H."/>
            <person name="Senoo K."/>
        </authorList>
    </citation>
    <scope>NUCLEOTIDE SEQUENCE [LARGE SCALE GENOMIC DNA]</scope>
    <source>
        <strain evidence="10 11">DSM 12255</strain>
    </source>
</reference>
<dbReference type="GO" id="GO:0003908">
    <property type="term" value="F:methylated-DNA-[protein]-cysteine S-methyltransferase activity"/>
    <property type="evidence" value="ECO:0007669"/>
    <property type="project" value="UniProtKB-EC"/>
</dbReference>
<name>A0AAW4KVY3_9BACT</name>
<evidence type="ECO:0000256" key="2">
    <source>
        <dbReference type="ARBA" id="ARBA00008711"/>
    </source>
</evidence>
<comment type="similarity">
    <text evidence="2">Belongs to the MGMT family.</text>
</comment>
<gene>
    <name evidence="10" type="ORF">KI809_00795</name>
</gene>
<dbReference type="Proteomes" id="UP000811899">
    <property type="component" value="Unassembled WGS sequence"/>
</dbReference>
<dbReference type="NCBIfam" id="TIGR00589">
    <property type="entry name" value="ogt"/>
    <property type="match status" value="1"/>
</dbReference>
<keyword evidence="5" id="KW-0808">Transferase</keyword>
<evidence type="ECO:0000313" key="10">
    <source>
        <dbReference type="EMBL" id="MBT0662824.1"/>
    </source>
</evidence>
<dbReference type="PANTHER" id="PTHR10815">
    <property type="entry name" value="METHYLATED-DNA--PROTEIN-CYSTEINE METHYLTRANSFERASE"/>
    <property type="match status" value="1"/>
</dbReference>
<evidence type="ECO:0000256" key="6">
    <source>
        <dbReference type="ARBA" id="ARBA00022763"/>
    </source>
</evidence>
<comment type="catalytic activity">
    <reaction evidence="8">
        <text>a 6-O-methyl-2'-deoxyguanosine in DNA + L-cysteinyl-[protein] = S-methyl-L-cysteinyl-[protein] + a 2'-deoxyguanosine in DNA</text>
        <dbReference type="Rhea" id="RHEA:24000"/>
        <dbReference type="Rhea" id="RHEA-COMP:10131"/>
        <dbReference type="Rhea" id="RHEA-COMP:10132"/>
        <dbReference type="Rhea" id="RHEA-COMP:11367"/>
        <dbReference type="Rhea" id="RHEA-COMP:11368"/>
        <dbReference type="ChEBI" id="CHEBI:29950"/>
        <dbReference type="ChEBI" id="CHEBI:82612"/>
        <dbReference type="ChEBI" id="CHEBI:85445"/>
        <dbReference type="ChEBI" id="CHEBI:85448"/>
        <dbReference type="EC" id="2.1.1.63"/>
    </reaction>
</comment>
<organism evidence="10 11">
    <name type="scientific">Geoanaerobacter pelophilus</name>
    <dbReference type="NCBI Taxonomy" id="60036"/>
    <lineage>
        <taxon>Bacteria</taxon>
        <taxon>Pseudomonadati</taxon>
        <taxon>Thermodesulfobacteriota</taxon>
        <taxon>Desulfuromonadia</taxon>
        <taxon>Geobacterales</taxon>
        <taxon>Geobacteraceae</taxon>
        <taxon>Geoanaerobacter</taxon>
    </lineage>
</organism>
<evidence type="ECO:0000313" key="11">
    <source>
        <dbReference type="Proteomes" id="UP000811899"/>
    </source>
</evidence>
<dbReference type="FunFam" id="1.10.10.10:FF:000214">
    <property type="entry name" value="Methylated-DNA--protein-cysteine methyltransferase"/>
    <property type="match status" value="1"/>
</dbReference>
<evidence type="ECO:0000256" key="1">
    <source>
        <dbReference type="ARBA" id="ARBA00001286"/>
    </source>
</evidence>
<dbReference type="EC" id="2.1.1.63" evidence="3"/>
<dbReference type="EMBL" id="JAHCVJ010000001">
    <property type="protein sequence ID" value="MBT0662824.1"/>
    <property type="molecule type" value="Genomic_DNA"/>
</dbReference>
<evidence type="ECO:0000259" key="9">
    <source>
        <dbReference type="Pfam" id="PF01035"/>
    </source>
</evidence>
<dbReference type="Pfam" id="PF01035">
    <property type="entry name" value="DNA_binding_1"/>
    <property type="match status" value="1"/>
</dbReference>
<dbReference type="InterPro" id="IPR001497">
    <property type="entry name" value="MethylDNA_cys_MeTrfase_AS"/>
</dbReference>
<dbReference type="Gene3D" id="1.10.10.10">
    <property type="entry name" value="Winged helix-like DNA-binding domain superfamily/Winged helix DNA-binding domain"/>
    <property type="match status" value="1"/>
</dbReference>
<dbReference type="RefSeq" id="WP_214169619.1">
    <property type="nucleotide sequence ID" value="NZ_JAHCVJ010000001.1"/>
</dbReference>
<dbReference type="GO" id="GO:0032259">
    <property type="term" value="P:methylation"/>
    <property type="evidence" value="ECO:0007669"/>
    <property type="project" value="UniProtKB-KW"/>
</dbReference>
<keyword evidence="4" id="KW-0489">Methyltransferase</keyword>
<accession>A0AAW4KVY3</accession>
<evidence type="ECO:0000256" key="4">
    <source>
        <dbReference type="ARBA" id="ARBA00022603"/>
    </source>
</evidence>
<dbReference type="Gene3D" id="3.30.160.70">
    <property type="entry name" value="Methylated DNA-protein cysteine methyltransferase domain"/>
    <property type="match status" value="1"/>
</dbReference>
<comment type="catalytic activity">
    <reaction evidence="1">
        <text>a 4-O-methyl-thymidine in DNA + L-cysteinyl-[protein] = a thymidine in DNA + S-methyl-L-cysteinyl-[protein]</text>
        <dbReference type="Rhea" id="RHEA:53428"/>
        <dbReference type="Rhea" id="RHEA-COMP:10131"/>
        <dbReference type="Rhea" id="RHEA-COMP:10132"/>
        <dbReference type="Rhea" id="RHEA-COMP:13555"/>
        <dbReference type="Rhea" id="RHEA-COMP:13556"/>
        <dbReference type="ChEBI" id="CHEBI:29950"/>
        <dbReference type="ChEBI" id="CHEBI:82612"/>
        <dbReference type="ChEBI" id="CHEBI:137386"/>
        <dbReference type="ChEBI" id="CHEBI:137387"/>
        <dbReference type="EC" id="2.1.1.63"/>
    </reaction>
</comment>
<evidence type="ECO:0000256" key="7">
    <source>
        <dbReference type="ARBA" id="ARBA00023204"/>
    </source>
</evidence>
<dbReference type="SUPFAM" id="SSF46767">
    <property type="entry name" value="Methylated DNA-protein cysteine methyltransferase, C-terminal domain"/>
    <property type="match status" value="1"/>
</dbReference>
<dbReference type="InterPro" id="IPR036217">
    <property type="entry name" value="MethylDNA_cys_MeTrfase_DNAb"/>
</dbReference>
<sequence>MKSALLDGCYSLYRCSLGWGAVVADAGGLVAALLPFGEQTKEAIKSDIAGHWPEIGEGSGTAAQAATLLAAYFAGDKVSFDLPIDQSRFTEFQREVYAAVSAIPYGSVRSYVEVAAAVGRPAAARGVGVAMATNRLPIIIPCHRVIAKSGHLTGYSATGGLDSKSWLLKLEGVELCDKFRVHRSLQ</sequence>
<dbReference type="InterPro" id="IPR036388">
    <property type="entry name" value="WH-like_DNA-bd_sf"/>
</dbReference>
<evidence type="ECO:0000256" key="8">
    <source>
        <dbReference type="ARBA" id="ARBA00049348"/>
    </source>
</evidence>
<keyword evidence="6" id="KW-0227">DNA damage</keyword>
<evidence type="ECO:0000256" key="3">
    <source>
        <dbReference type="ARBA" id="ARBA00011918"/>
    </source>
</evidence>
<dbReference type="PANTHER" id="PTHR10815:SF13">
    <property type="entry name" value="METHYLATED-DNA--PROTEIN-CYSTEINE METHYLTRANSFERASE"/>
    <property type="match status" value="1"/>
</dbReference>
<keyword evidence="11" id="KW-1185">Reference proteome</keyword>
<protein>
    <recommendedName>
        <fullName evidence="3">methylated-DNA--[protein]-cysteine S-methyltransferase</fullName>
        <ecNumber evidence="3">2.1.1.63</ecNumber>
    </recommendedName>
</protein>
<dbReference type="CDD" id="cd06445">
    <property type="entry name" value="ATase"/>
    <property type="match status" value="1"/>
</dbReference>
<comment type="caution">
    <text evidence="10">The sequence shown here is derived from an EMBL/GenBank/DDBJ whole genome shotgun (WGS) entry which is preliminary data.</text>
</comment>
<dbReference type="PROSITE" id="PS00374">
    <property type="entry name" value="MGMT"/>
    <property type="match status" value="1"/>
</dbReference>
<dbReference type="InterPro" id="IPR036631">
    <property type="entry name" value="MGMT_N_sf"/>
</dbReference>
<dbReference type="AlphaFoldDB" id="A0AAW4KVY3"/>
<dbReference type="SUPFAM" id="SSF53155">
    <property type="entry name" value="Methylated DNA-protein cysteine methyltransferase domain"/>
    <property type="match status" value="1"/>
</dbReference>
<dbReference type="InterPro" id="IPR014048">
    <property type="entry name" value="MethylDNA_cys_MeTrfase_DNA-bd"/>
</dbReference>
<dbReference type="GO" id="GO:0006281">
    <property type="term" value="P:DNA repair"/>
    <property type="evidence" value="ECO:0007669"/>
    <property type="project" value="UniProtKB-KW"/>
</dbReference>
<feature type="domain" description="Methylated-DNA-[protein]-cysteine S-methyltransferase DNA binding" evidence="9">
    <location>
        <begin position="91"/>
        <end position="173"/>
    </location>
</feature>
<keyword evidence="7" id="KW-0234">DNA repair</keyword>
<evidence type="ECO:0000256" key="5">
    <source>
        <dbReference type="ARBA" id="ARBA00022679"/>
    </source>
</evidence>
<proteinExistence type="inferred from homology"/>